<dbReference type="AlphaFoldDB" id="A0A1R3I651"/>
<sequence>MWVSRNEFRAAVLESWESDPSRDVIKKITNCSKALEAWNKESFGDIRHRIAETTRDCTTAFVNNLDSANQLQRDLNLLCNQEEIMWRQRSKAFWLRDGNRNTRFFHSVASNRRRRNEITGLKNAAGDWCSDATGIERILVDYFKEILTTSTLLW</sequence>
<dbReference type="OrthoDB" id="998851at2759"/>
<gene>
    <name evidence="1" type="ORF">CCACVL1_14716</name>
</gene>
<dbReference type="EMBL" id="AWWV01010635">
    <property type="protein sequence ID" value="OMO77991.1"/>
    <property type="molecule type" value="Genomic_DNA"/>
</dbReference>
<keyword evidence="2" id="KW-1185">Reference proteome</keyword>
<name>A0A1R3I651_COCAP</name>
<dbReference type="STRING" id="210143.A0A1R3I651"/>
<reference evidence="1 2" key="1">
    <citation type="submission" date="2013-09" db="EMBL/GenBank/DDBJ databases">
        <title>Corchorus capsularis genome sequencing.</title>
        <authorList>
            <person name="Alam M."/>
            <person name="Haque M.S."/>
            <person name="Islam M.S."/>
            <person name="Emdad E.M."/>
            <person name="Islam M.M."/>
            <person name="Ahmed B."/>
            <person name="Halim A."/>
            <person name="Hossen Q.M.M."/>
            <person name="Hossain M.Z."/>
            <person name="Ahmed R."/>
            <person name="Khan M.M."/>
            <person name="Islam R."/>
            <person name="Rashid M.M."/>
            <person name="Khan S.A."/>
            <person name="Rahman M.S."/>
            <person name="Alam M."/>
        </authorList>
    </citation>
    <scope>NUCLEOTIDE SEQUENCE [LARGE SCALE GENOMIC DNA]</scope>
    <source>
        <strain evidence="2">cv. CVL-1</strain>
        <tissue evidence="1">Whole seedling</tissue>
    </source>
</reference>
<evidence type="ECO:0000313" key="1">
    <source>
        <dbReference type="EMBL" id="OMO77991.1"/>
    </source>
</evidence>
<comment type="caution">
    <text evidence="1">The sequence shown here is derived from an EMBL/GenBank/DDBJ whole genome shotgun (WGS) entry which is preliminary data.</text>
</comment>
<protein>
    <submittedName>
        <fullName evidence="1">Uncharacterized protein</fullName>
    </submittedName>
</protein>
<dbReference type="Proteomes" id="UP000188268">
    <property type="component" value="Unassembled WGS sequence"/>
</dbReference>
<dbReference type="Gramene" id="OMO77991">
    <property type="protein sequence ID" value="OMO77991"/>
    <property type="gene ID" value="CCACVL1_14716"/>
</dbReference>
<proteinExistence type="predicted"/>
<dbReference type="OMA" id="ETTRDCT"/>
<evidence type="ECO:0000313" key="2">
    <source>
        <dbReference type="Proteomes" id="UP000188268"/>
    </source>
</evidence>
<accession>A0A1R3I651</accession>
<organism evidence="1 2">
    <name type="scientific">Corchorus capsularis</name>
    <name type="common">Jute</name>
    <dbReference type="NCBI Taxonomy" id="210143"/>
    <lineage>
        <taxon>Eukaryota</taxon>
        <taxon>Viridiplantae</taxon>
        <taxon>Streptophyta</taxon>
        <taxon>Embryophyta</taxon>
        <taxon>Tracheophyta</taxon>
        <taxon>Spermatophyta</taxon>
        <taxon>Magnoliopsida</taxon>
        <taxon>eudicotyledons</taxon>
        <taxon>Gunneridae</taxon>
        <taxon>Pentapetalae</taxon>
        <taxon>rosids</taxon>
        <taxon>malvids</taxon>
        <taxon>Malvales</taxon>
        <taxon>Malvaceae</taxon>
        <taxon>Grewioideae</taxon>
        <taxon>Apeibeae</taxon>
        <taxon>Corchorus</taxon>
    </lineage>
</organism>